<dbReference type="SUPFAM" id="SSF55469">
    <property type="entry name" value="FMN-dependent nitroreductase-like"/>
    <property type="match status" value="1"/>
</dbReference>
<comment type="similarity">
    <text evidence="1">Belongs to the nitroreductase family.</text>
</comment>
<gene>
    <name evidence="4" type="ORF">GCM10008106_10810</name>
</gene>
<dbReference type="PANTHER" id="PTHR43673">
    <property type="entry name" value="NAD(P)H NITROREDUCTASE YDGI-RELATED"/>
    <property type="match status" value="1"/>
</dbReference>
<dbReference type="GO" id="GO:0016491">
    <property type="term" value="F:oxidoreductase activity"/>
    <property type="evidence" value="ECO:0007669"/>
    <property type="project" value="UniProtKB-KW"/>
</dbReference>
<evidence type="ECO:0000256" key="1">
    <source>
        <dbReference type="ARBA" id="ARBA00007118"/>
    </source>
</evidence>
<dbReference type="InterPro" id="IPR000415">
    <property type="entry name" value="Nitroreductase-like"/>
</dbReference>
<sequence length="244" mass="27497">MQQITFAKEFSEIIHKRRSVRIFDQKSVFNHEIVTQCLELATLSPNSSNLQLWEFYRVKESSSKFSALVKLCMGQKAAKTARELVVVVARRDLWKSRAKANYAYIEECYKDADPKKQKQALSYYGNLIPKLYSKYPGWSVLKKGIAFAAGLGSPMVREVSETAVRISVHKSVALAAMTFMHAMTAHGYDTCPMEGFDSKRVKKLLNLPAPSEISMIIACGKGLPEGIYGERFRIPNKAVIHEIP</sequence>
<feature type="domain" description="Nitroreductase" evidence="3">
    <location>
        <begin position="14"/>
        <end position="221"/>
    </location>
</feature>
<accession>A0A8J3G4U4</accession>
<dbReference type="Gene3D" id="3.40.109.10">
    <property type="entry name" value="NADH Oxidase"/>
    <property type="match status" value="1"/>
</dbReference>
<comment type="caution">
    <text evidence="4">The sequence shown here is derived from an EMBL/GenBank/DDBJ whole genome shotgun (WGS) entry which is preliminary data.</text>
</comment>
<dbReference type="InterPro" id="IPR029479">
    <property type="entry name" value="Nitroreductase"/>
</dbReference>
<organism evidence="4 5">
    <name type="scientific">Mongoliitalea lutea</name>
    <dbReference type="NCBI Taxonomy" id="849756"/>
    <lineage>
        <taxon>Bacteria</taxon>
        <taxon>Pseudomonadati</taxon>
        <taxon>Bacteroidota</taxon>
        <taxon>Cytophagia</taxon>
        <taxon>Cytophagales</taxon>
        <taxon>Cyclobacteriaceae</taxon>
        <taxon>Mongoliitalea</taxon>
    </lineage>
</organism>
<name>A0A8J3G4U4_9BACT</name>
<dbReference type="Proteomes" id="UP000642809">
    <property type="component" value="Unassembled WGS sequence"/>
</dbReference>
<protein>
    <submittedName>
        <fullName evidence="4">Nitroreductase</fullName>
    </submittedName>
</protein>
<keyword evidence="5" id="KW-1185">Reference proteome</keyword>
<proteinExistence type="inferred from homology"/>
<evidence type="ECO:0000259" key="3">
    <source>
        <dbReference type="Pfam" id="PF00881"/>
    </source>
</evidence>
<evidence type="ECO:0000313" key="4">
    <source>
        <dbReference type="EMBL" id="GHB31744.1"/>
    </source>
</evidence>
<reference evidence="4" key="2">
    <citation type="submission" date="2020-09" db="EMBL/GenBank/DDBJ databases">
        <authorList>
            <person name="Sun Q."/>
            <person name="Kim S."/>
        </authorList>
    </citation>
    <scope>NUCLEOTIDE SEQUENCE</scope>
    <source>
        <strain evidence="4">KCTC 23224</strain>
    </source>
</reference>
<dbReference type="AlphaFoldDB" id="A0A8J3G4U4"/>
<dbReference type="EMBL" id="BMYF01000005">
    <property type="protein sequence ID" value="GHB31744.1"/>
    <property type="molecule type" value="Genomic_DNA"/>
</dbReference>
<dbReference type="PANTHER" id="PTHR43673:SF10">
    <property type="entry name" value="NADH DEHYDROGENASE_NAD(P)H NITROREDUCTASE XCC3605-RELATED"/>
    <property type="match status" value="1"/>
</dbReference>
<keyword evidence="2" id="KW-0560">Oxidoreductase</keyword>
<dbReference type="Pfam" id="PF00881">
    <property type="entry name" value="Nitroreductase"/>
    <property type="match status" value="1"/>
</dbReference>
<evidence type="ECO:0000313" key="5">
    <source>
        <dbReference type="Proteomes" id="UP000642809"/>
    </source>
</evidence>
<reference evidence="4" key="1">
    <citation type="journal article" date="2014" name="Int. J. Syst. Evol. Microbiol.">
        <title>Complete genome sequence of Corynebacterium casei LMG S-19264T (=DSM 44701T), isolated from a smear-ripened cheese.</title>
        <authorList>
            <consortium name="US DOE Joint Genome Institute (JGI-PGF)"/>
            <person name="Walter F."/>
            <person name="Albersmeier A."/>
            <person name="Kalinowski J."/>
            <person name="Ruckert C."/>
        </authorList>
    </citation>
    <scope>NUCLEOTIDE SEQUENCE</scope>
    <source>
        <strain evidence="4">KCTC 23224</strain>
    </source>
</reference>
<evidence type="ECO:0000256" key="2">
    <source>
        <dbReference type="ARBA" id="ARBA00023002"/>
    </source>
</evidence>
<dbReference type="RefSeq" id="WP_189579457.1">
    <property type="nucleotide sequence ID" value="NZ_BMYF01000005.1"/>
</dbReference>